<protein>
    <submittedName>
        <fullName evidence="1">Uncharacterized protein</fullName>
    </submittedName>
</protein>
<dbReference type="AlphaFoldDB" id="A0A0A9C1C1"/>
<dbReference type="EMBL" id="GBRH01230725">
    <property type="protein sequence ID" value="JAD67170.1"/>
    <property type="molecule type" value="Transcribed_RNA"/>
</dbReference>
<proteinExistence type="predicted"/>
<sequence>MHTKDKAKCCNVLLICHFKFYMHANEICTPPYYLALSLLHQKDNKVFKPVLPSRVHCSFILFNLPCSLDM</sequence>
<reference evidence="1" key="1">
    <citation type="submission" date="2014-09" db="EMBL/GenBank/DDBJ databases">
        <authorList>
            <person name="Magalhaes I.L.F."/>
            <person name="Oliveira U."/>
            <person name="Santos F.R."/>
            <person name="Vidigal T.H.D.A."/>
            <person name="Brescovit A.D."/>
            <person name="Santos A.J."/>
        </authorList>
    </citation>
    <scope>NUCLEOTIDE SEQUENCE</scope>
    <source>
        <tissue evidence="1">Shoot tissue taken approximately 20 cm above the soil surface</tissue>
    </source>
</reference>
<name>A0A0A9C1C1_ARUDO</name>
<organism evidence="1">
    <name type="scientific">Arundo donax</name>
    <name type="common">Giant reed</name>
    <name type="synonym">Donax arundinaceus</name>
    <dbReference type="NCBI Taxonomy" id="35708"/>
    <lineage>
        <taxon>Eukaryota</taxon>
        <taxon>Viridiplantae</taxon>
        <taxon>Streptophyta</taxon>
        <taxon>Embryophyta</taxon>
        <taxon>Tracheophyta</taxon>
        <taxon>Spermatophyta</taxon>
        <taxon>Magnoliopsida</taxon>
        <taxon>Liliopsida</taxon>
        <taxon>Poales</taxon>
        <taxon>Poaceae</taxon>
        <taxon>PACMAD clade</taxon>
        <taxon>Arundinoideae</taxon>
        <taxon>Arundineae</taxon>
        <taxon>Arundo</taxon>
    </lineage>
</organism>
<reference evidence="1" key="2">
    <citation type="journal article" date="2015" name="Data Brief">
        <title>Shoot transcriptome of the giant reed, Arundo donax.</title>
        <authorList>
            <person name="Barrero R.A."/>
            <person name="Guerrero F.D."/>
            <person name="Moolhuijzen P."/>
            <person name="Goolsby J.A."/>
            <person name="Tidwell J."/>
            <person name="Bellgard S.E."/>
            <person name="Bellgard M.I."/>
        </authorList>
    </citation>
    <scope>NUCLEOTIDE SEQUENCE</scope>
    <source>
        <tissue evidence="1">Shoot tissue taken approximately 20 cm above the soil surface</tissue>
    </source>
</reference>
<evidence type="ECO:0000313" key="1">
    <source>
        <dbReference type="EMBL" id="JAD67170.1"/>
    </source>
</evidence>
<accession>A0A0A9C1C1</accession>